<keyword evidence="4" id="KW-0862">Zinc</keyword>
<evidence type="ECO:0000259" key="8">
    <source>
        <dbReference type="Pfam" id="PF01385"/>
    </source>
</evidence>
<sequence>MKKFCPQPGFVVQAYKFALDPNATQEAALRSHCGAARAAYNWAVGWVSASWWQRKAEATYGIAEEELTPWRPWSLPALRKEFNQVKKTDHRYAGWWEENSKEAYNTGLANAAAAFDNYARSKNGKRRGARMGMPRYKRKHKARLACRFTTGSIRVADDRHVTLPVLGTIRTHEPTTKLLARISDSTARILSATVRHERGRWFVSFQVETKREITKVARPSVAVGIDLGVKVLAVMADSAGEIRYADNPKHYEGEQKRLRRLSRRVSRRQGPAVYDPATGKTTRQEPSNRWRKANAERNKVHHRVANLREDALHKLTTSVRAEYGTVVVEDLNVAGMLRNRRLARKIAQAGFGEIRRQFTYKGQRNACPTMVVSRWYPSSKTCSSCKTVKAKLPLHVRVFSCDACGLVIDRDENAARNLADLASASMTGTGVAGDRGTPSVPKPRGADQKTRATRQARKGPAGRAGGAKPTMRRKEPRDLHQDTTTQLGLW</sequence>
<feature type="region of interest" description="Disordered" evidence="7">
    <location>
        <begin position="262"/>
        <end position="298"/>
    </location>
</feature>
<keyword evidence="12" id="KW-1185">Reference proteome</keyword>
<name>A0ABW0ZXB8_9ACTN</name>
<dbReference type="InterPro" id="IPR053470">
    <property type="entry name" value="RNA-guided_DNA_endonuclease"/>
</dbReference>
<feature type="compositionally biased region" description="Basic and acidic residues" evidence="7">
    <location>
        <begin position="472"/>
        <end position="481"/>
    </location>
</feature>
<accession>A0ABW0ZXB8</accession>
<evidence type="ECO:0000256" key="4">
    <source>
        <dbReference type="ARBA" id="ARBA00022833"/>
    </source>
</evidence>
<evidence type="ECO:0000256" key="7">
    <source>
        <dbReference type="SAM" id="MobiDB-lite"/>
    </source>
</evidence>
<dbReference type="InterPro" id="IPR010095">
    <property type="entry name" value="Cas12f1-like_TNB"/>
</dbReference>
<comment type="similarity">
    <text evidence="1">In the C-terminal section; belongs to the transposase 35 family.</text>
</comment>
<dbReference type="NCBIfam" id="NF038280">
    <property type="entry name" value="IS607_TnpB"/>
    <property type="match status" value="1"/>
</dbReference>
<keyword evidence="11" id="KW-0540">Nuclease</keyword>
<organism evidence="11 12">
    <name type="scientific">Actinomadura rugatobispora</name>
    <dbReference type="NCBI Taxonomy" id="1994"/>
    <lineage>
        <taxon>Bacteria</taxon>
        <taxon>Bacillati</taxon>
        <taxon>Actinomycetota</taxon>
        <taxon>Actinomycetes</taxon>
        <taxon>Streptosporangiales</taxon>
        <taxon>Thermomonosporaceae</taxon>
        <taxon>Actinomadura</taxon>
    </lineage>
</organism>
<evidence type="ECO:0000256" key="6">
    <source>
        <dbReference type="ARBA" id="ARBA00023172"/>
    </source>
</evidence>
<feature type="domain" description="Transposase putative helix-turn-helix" evidence="10">
    <location>
        <begin position="13"/>
        <end position="44"/>
    </location>
</feature>
<dbReference type="NCBIfam" id="TIGR01766">
    <property type="entry name" value="IS200/IS605 family accessory protein TnpB-like domain"/>
    <property type="match status" value="1"/>
</dbReference>
<reference evidence="12" key="1">
    <citation type="journal article" date="2019" name="Int. J. Syst. Evol. Microbiol.">
        <title>The Global Catalogue of Microorganisms (GCM) 10K type strain sequencing project: providing services to taxonomists for standard genome sequencing and annotation.</title>
        <authorList>
            <consortium name="The Broad Institute Genomics Platform"/>
            <consortium name="The Broad Institute Genome Sequencing Center for Infectious Disease"/>
            <person name="Wu L."/>
            <person name="Ma J."/>
        </authorList>
    </citation>
    <scope>NUCLEOTIDE SEQUENCE [LARGE SCALE GENOMIC DNA]</scope>
    <source>
        <strain evidence="12">KCTC 42087</strain>
    </source>
</reference>
<evidence type="ECO:0000313" key="11">
    <source>
        <dbReference type="EMBL" id="MFC5747955.1"/>
    </source>
</evidence>
<evidence type="ECO:0000256" key="5">
    <source>
        <dbReference type="ARBA" id="ARBA00023125"/>
    </source>
</evidence>
<feature type="compositionally biased region" description="Low complexity" evidence="7">
    <location>
        <begin position="458"/>
        <end position="469"/>
    </location>
</feature>
<dbReference type="Pfam" id="PF07282">
    <property type="entry name" value="Cas12f1-like_TNB"/>
    <property type="match status" value="1"/>
</dbReference>
<evidence type="ECO:0000256" key="2">
    <source>
        <dbReference type="ARBA" id="ARBA00022578"/>
    </source>
</evidence>
<comment type="caution">
    <text evidence="11">The sequence shown here is derived from an EMBL/GenBank/DDBJ whole genome shotgun (WGS) entry which is preliminary data.</text>
</comment>
<dbReference type="Pfam" id="PF01385">
    <property type="entry name" value="OrfB_IS605"/>
    <property type="match status" value="1"/>
</dbReference>
<keyword evidence="3" id="KW-0479">Metal-binding</keyword>
<dbReference type="GO" id="GO:0004519">
    <property type="term" value="F:endonuclease activity"/>
    <property type="evidence" value="ECO:0007669"/>
    <property type="project" value="UniProtKB-KW"/>
</dbReference>
<keyword evidence="11" id="KW-0255">Endonuclease</keyword>
<evidence type="ECO:0000313" key="12">
    <source>
        <dbReference type="Proteomes" id="UP001596074"/>
    </source>
</evidence>
<feature type="region of interest" description="Disordered" evidence="7">
    <location>
        <begin position="427"/>
        <end position="490"/>
    </location>
</feature>
<dbReference type="RefSeq" id="WP_378283587.1">
    <property type="nucleotide sequence ID" value="NZ_JBHSON010000027.1"/>
</dbReference>
<keyword evidence="5" id="KW-0238">DNA-binding</keyword>
<evidence type="ECO:0000259" key="9">
    <source>
        <dbReference type="Pfam" id="PF07282"/>
    </source>
</evidence>
<dbReference type="InterPro" id="IPR021027">
    <property type="entry name" value="Transposase_put_HTH"/>
</dbReference>
<keyword evidence="6" id="KW-0233">DNA recombination</keyword>
<proteinExistence type="inferred from homology"/>
<feature type="domain" description="Cas12f1-like TNB" evidence="9">
    <location>
        <begin position="351"/>
        <end position="418"/>
    </location>
</feature>
<keyword evidence="11" id="KW-0378">Hydrolase</keyword>
<evidence type="ECO:0000256" key="1">
    <source>
        <dbReference type="ARBA" id="ARBA00008761"/>
    </source>
</evidence>
<feature type="domain" description="Probable transposase IS891/IS1136/IS1341" evidence="8">
    <location>
        <begin position="205"/>
        <end position="339"/>
    </location>
</feature>
<dbReference type="Pfam" id="PF12323">
    <property type="entry name" value="HTH_OrfB_IS605"/>
    <property type="match status" value="1"/>
</dbReference>
<feature type="compositionally biased region" description="Basic and acidic residues" evidence="7">
    <location>
        <begin position="282"/>
        <end position="298"/>
    </location>
</feature>
<keyword evidence="2" id="KW-0815">Transposition</keyword>
<dbReference type="Proteomes" id="UP001596074">
    <property type="component" value="Unassembled WGS sequence"/>
</dbReference>
<gene>
    <name evidence="11" type="primary">tnpB</name>
    <name evidence="11" type="ORF">ACFPZN_20185</name>
</gene>
<evidence type="ECO:0000259" key="10">
    <source>
        <dbReference type="Pfam" id="PF12323"/>
    </source>
</evidence>
<protein>
    <submittedName>
        <fullName evidence="11">IS607 family element RNA-guided endonuclease TnpB</fullName>
    </submittedName>
</protein>
<evidence type="ECO:0000256" key="3">
    <source>
        <dbReference type="ARBA" id="ARBA00022723"/>
    </source>
</evidence>
<dbReference type="InterPro" id="IPR001959">
    <property type="entry name" value="Transposase"/>
</dbReference>
<dbReference type="NCBIfam" id="NF040570">
    <property type="entry name" value="guided_TnpB"/>
    <property type="match status" value="1"/>
</dbReference>
<dbReference type="EMBL" id="JBHSON010000027">
    <property type="protein sequence ID" value="MFC5747955.1"/>
    <property type="molecule type" value="Genomic_DNA"/>
</dbReference>